<evidence type="ECO:0000256" key="7">
    <source>
        <dbReference type="ARBA" id="ARBA00023136"/>
    </source>
</evidence>
<dbReference type="Pfam" id="PF01311">
    <property type="entry name" value="Bac_export_1"/>
    <property type="match status" value="1"/>
</dbReference>
<evidence type="ECO:0000256" key="9">
    <source>
        <dbReference type="NCBIfam" id="TIGR01400"/>
    </source>
</evidence>
<dbReference type="PANTHER" id="PTHR30065">
    <property type="entry name" value="FLAGELLAR BIOSYNTHETIC PROTEIN FLIR"/>
    <property type="match status" value="1"/>
</dbReference>
<evidence type="ECO:0000256" key="8">
    <source>
        <dbReference type="ARBA" id="ARBA00023143"/>
    </source>
</evidence>
<reference evidence="11 12" key="1">
    <citation type="submission" date="2018-11" db="EMBL/GenBank/DDBJ databases">
        <title>Genomic Encyclopedia of Type Strains, Phase IV (KMG-IV): sequencing the most valuable type-strain genomes for metagenomic binning, comparative biology and taxonomic classification.</title>
        <authorList>
            <person name="Goeker M."/>
        </authorList>
    </citation>
    <scope>NUCLEOTIDE SEQUENCE [LARGE SCALE GENOMIC DNA]</scope>
    <source>
        <strain evidence="11 12">DSM 101684</strain>
    </source>
</reference>
<feature type="transmembrane region" description="Helical" evidence="10">
    <location>
        <begin position="40"/>
        <end position="58"/>
    </location>
</feature>
<keyword evidence="11" id="KW-0969">Cilium</keyword>
<keyword evidence="6 10" id="KW-1133">Transmembrane helix</keyword>
<evidence type="ECO:0000256" key="3">
    <source>
        <dbReference type="ARBA" id="ARBA00021717"/>
    </source>
</evidence>
<keyword evidence="5 10" id="KW-0812">Transmembrane</keyword>
<keyword evidence="7 10" id="KW-0472">Membrane</keyword>
<feature type="transmembrane region" description="Helical" evidence="10">
    <location>
        <begin position="12"/>
        <end position="33"/>
    </location>
</feature>
<keyword evidence="12" id="KW-1185">Reference proteome</keyword>
<feature type="transmembrane region" description="Helical" evidence="10">
    <location>
        <begin position="178"/>
        <end position="202"/>
    </location>
</feature>
<dbReference type="InterPro" id="IPR002010">
    <property type="entry name" value="T3SS_IM_R"/>
</dbReference>
<dbReference type="GO" id="GO:0044780">
    <property type="term" value="P:bacterial-type flagellum assembly"/>
    <property type="evidence" value="ECO:0007669"/>
    <property type="project" value="UniProtKB-UniRule"/>
</dbReference>
<comment type="subcellular location">
    <subcellularLocation>
        <location evidence="10">Cell membrane</location>
        <topology evidence="10">Multi-pass membrane protein</topology>
    </subcellularLocation>
    <subcellularLocation>
        <location evidence="10">Bacterial flagellum basal body</location>
    </subcellularLocation>
</comment>
<dbReference type="GO" id="GO:0009425">
    <property type="term" value="C:bacterial-type flagellum basal body"/>
    <property type="evidence" value="ECO:0007669"/>
    <property type="project" value="UniProtKB-SubCell"/>
</dbReference>
<evidence type="ECO:0000256" key="10">
    <source>
        <dbReference type="RuleBase" id="RU362071"/>
    </source>
</evidence>
<dbReference type="InterPro" id="IPR006303">
    <property type="entry name" value="FliR"/>
</dbReference>
<feature type="transmembrane region" description="Helical" evidence="10">
    <location>
        <begin position="122"/>
        <end position="140"/>
    </location>
</feature>
<comment type="caution">
    <text evidence="11">The sequence shown here is derived from an EMBL/GenBank/DDBJ whole genome shotgun (WGS) entry which is preliminary data.</text>
</comment>
<keyword evidence="11" id="KW-0966">Cell projection</keyword>
<dbReference type="OrthoDB" id="9797790at2"/>
<evidence type="ECO:0000256" key="4">
    <source>
        <dbReference type="ARBA" id="ARBA00022475"/>
    </source>
</evidence>
<dbReference type="Proteomes" id="UP000272193">
    <property type="component" value="Unassembled WGS sequence"/>
</dbReference>
<evidence type="ECO:0000313" key="12">
    <source>
        <dbReference type="Proteomes" id="UP000272193"/>
    </source>
</evidence>
<evidence type="ECO:0000256" key="1">
    <source>
        <dbReference type="ARBA" id="ARBA00002578"/>
    </source>
</evidence>
<comment type="similarity">
    <text evidence="2 10">Belongs to the FliR/MopE/SpaR family.</text>
</comment>
<keyword evidence="8 10" id="KW-0975">Bacterial flagellum</keyword>
<evidence type="ECO:0000256" key="2">
    <source>
        <dbReference type="ARBA" id="ARBA00009772"/>
    </source>
</evidence>
<dbReference type="NCBIfam" id="TIGR01400">
    <property type="entry name" value="fliR"/>
    <property type="match status" value="1"/>
</dbReference>
<dbReference type="RefSeq" id="WP_124221192.1">
    <property type="nucleotide sequence ID" value="NZ_RKQL01000002.1"/>
</dbReference>
<organism evidence="11 12">
    <name type="scientific">Tibeticola sediminis</name>
    <dbReference type="NCBI Taxonomy" id="1917811"/>
    <lineage>
        <taxon>Bacteria</taxon>
        <taxon>Pseudomonadati</taxon>
        <taxon>Pseudomonadota</taxon>
        <taxon>Betaproteobacteria</taxon>
        <taxon>Burkholderiales</taxon>
        <taxon>Comamonadaceae</taxon>
        <taxon>Tibeticola</taxon>
    </lineage>
</organism>
<dbReference type="PANTHER" id="PTHR30065:SF8">
    <property type="entry name" value="FLAGELLAR BIOSYNTHETIC PROTEIN FLIR"/>
    <property type="match status" value="1"/>
</dbReference>
<name>A0A3N4UIL0_9BURK</name>
<dbReference type="GO" id="GO:0005886">
    <property type="term" value="C:plasma membrane"/>
    <property type="evidence" value="ECO:0007669"/>
    <property type="project" value="UniProtKB-SubCell"/>
</dbReference>
<evidence type="ECO:0000256" key="5">
    <source>
        <dbReference type="ARBA" id="ARBA00022692"/>
    </source>
</evidence>
<evidence type="ECO:0000256" key="6">
    <source>
        <dbReference type="ARBA" id="ARBA00022989"/>
    </source>
</evidence>
<dbReference type="PRINTS" id="PR00953">
    <property type="entry name" value="TYPE3IMRPROT"/>
</dbReference>
<evidence type="ECO:0000313" key="11">
    <source>
        <dbReference type="EMBL" id="RPE70516.1"/>
    </source>
</evidence>
<proteinExistence type="inferred from homology"/>
<feature type="transmembrane region" description="Helical" evidence="10">
    <location>
        <begin position="78"/>
        <end position="102"/>
    </location>
</feature>
<dbReference type="GO" id="GO:0006605">
    <property type="term" value="P:protein targeting"/>
    <property type="evidence" value="ECO:0007669"/>
    <property type="project" value="UniProtKB-UniRule"/>
</dbReference>
<accession>A0A3N4UIL0</accession>
<keyword evidence="11" id="KW-0282">Flagellum</keyword>
<comment type="function">
    <text evidence="1 10">Role in flagellar biosynthesis.</text>
</comment>
<sequence length="264" mass="27643">MLSFETAQVYAWIGAFFWPFLRILSLLMAAPLFSARQIPTRVRVAFAVVLTVALAPALPPMPPVAFDATGWLTVVQQLQIGLVMGLAVTLMLSVVQLAGSIVGLQMGLGFSTLLDPAQGTQVASLAVFLNVLALLLFTALNGHLMMLAVLARSFTLVPVGAGPLLGSGAWQMLAAQGGTLFALALAFSAPVLGTLIIANLGLAVLSKLAPQLNLFNLGFPIFFVLGLLALYFAMPSLETVVRGLVERGLDLAQAVMMAGGASEH</sequence>
<feature type="transmembrane region" description="Helical" evidence="10">
    <location>
        <begin position="214"/>
        <end position="234"/>
    </location>
</feature>
<protein>
    <recommendedName>
        <fullName evidence="3 9">Flagellar biosynthetic protein FliR</fullName>
    </recommendedName>
</protein>
<dbReference type="EMBL" id="RKQL01000002">
    <property type="protein sequence ID" value="RPE70516.1"/>
    <property type="molecule type" value="Genomic_DNA"/>
</dbReference>
<gene>
    <name evidence="11" type="ORF">EDC62_0998</name>
</gene>
<keyword evidence="4 10" id="KW-1003">Cell membrane</keyword>
<dbReference type="AlphaFoldDB" id="A0A3N4UIL0"/>